<name>A0A8S5LF10_9CAUD</name>
<dbReference type="EMBL" id="BK014704">
    <property type="protein sequence ID" value="DAD68544.1"/>
    <property type="molecule type" value="Genomic_DNA"/>
</dbReference>
<feature type="region of interest" description="Disordered" evidence="1">
    <location>
        <begin position="82"/>
        <end position="104"/>
    </location>
</feature>
<protein>
    <submittedName>
        <fullName evidence="2">Terminase small subunit</fullName>
    </submittedName>
</protein>
<reference evidence="2" key="1">
    <citation type="journal article" date="2021" name="Proc. Natl. Acad. Sci. U.S.A.">
        <title>A Catalog of Tens of Thousands of Viruses from Human Metagenomes Reveals Hidden Associations with Chronic Diseases.</title>
        <authorList>
            <person name="Tisza M.J."/>
            <person name="Buck C.B."/>
        </authorList>
    </citation>
    <scope>NUCLEOTIDE SEQUENCE</scope>
    <source>
        <strain evidence="2">Ct3CA7</strain>
    </source>
</reference>
<dbReference type="Pfam" id="PF05119">
    <property type="entry name" value="Terminase_4"/>
    <property type="match status" value="1"/>
</dbReference>
<evidence type="ECO:0000313" key="2">
    <source>
        <dbReference type="EMBL" id="DAD68544.1"/>
    </source>
</evidence>
<evidence type="ECO:0000256" key="1">
    <source>
        <dbReference type="SAM" id="MobiDB-lite"/>
    </source>
</evidence>
<organism evidence="2">
    <name type="scientific">Siphoviridae sp. ct3CA7</name>
    <dbReference type="NCBI Taxonomy" id="2823561"/>
    <lineage>
        <taxon>Viruses</taxon>
        <taxon>Duplodnaviria</taxon>
        <taxon>Heunggongvirae</taxon>
        <taxon>Uroviricota</taxon>
        <taxon>Caudoviricetes</taxon>
    </lineage>
</organism>
<proteinExistence type="predicted"/>
<dbReference type="InterPro" id="IPR006448">
    <property type="entry name" value="Phage_term_ssu_P27"/>
</dbReference>
<sequence length="104" mass="11499">MADRSKIVESLTEGRTLSVSDFELVQHFADLIAQAEAARRTIDQEGMTSFSEKGEIVSPIVVAQEKISREIRGWIKDRPDLFNPGAGKQEVQKPRGRAAFKAVG</sequence>
<accession>A0A8S5LF10</accession>